<feature type="repeat" description="PPR" evidence="3">
    <location>
        <begin position="311"/>
        <end position="345"/>
    </location>
</feature>
<evidence type="ECO:0000256" key="3">
    <source>
        <dbReference type="PROSITE-ProRule" id="PRU00708"/>
    </source>
</evidence>
<feature type="repeat" description="PPR" evidence="3">
    <location>
        <begin position="276"/>
        <end position="310"/>
    </location>
</feature>
<proteinExistence type="inferred from homology"/>
<evidence type="ECO:0000313" key="4">
    <source>
        <dbReference type="EMBL" id="MED6160637.1"/>
    </source>
</evidence>
<dbReference type="Proteomes" id="UP001341840">
    <property type="component" value="Unassembled WGS sequence"/>
</dbReference>
<dbReference type="Pfam" id="PF13812">
    <property type="entry name" value="PPR_3"/>
    <property type="match status" value="1"/>
</dbReference>
<protein>
    <recommendedName>
        <fullName evidence="6">Pentatricopeptide repeat-containing protein</fullName>
    </recommendedName>
</protein>
<gene>
    <name evidence="4" type="ORF">PIB30_053285</name>
</gene>
<name>A0ABU6UH67_9FABA</name>
<evidence type="ECO:0000256" key="2">
    <source>
        <dbReference type="ARBA" id="ARBA00022737"/>
    </source>
</evidence>
<evidence type="ECO:0000313" key="5">
    <source>
        <dbReference type="Proteomes" id="UP001341840"/>
    </source>
</evidence>
<sequence>MNSMNFRRFLISGTQCPLHPPMTIPRFFNTLRFFFFFSLPPNSSSSSSSPSTIPSTSCSNPALHFHSPSSTHRLLSAEVSDIVALIRDDVNDLGFRLNRMNLCLSNSLVVEVLKVLAMERVSALRFFDWLKNSHAEIASDPQIGCLVVNNCGLLGNYEAMVPILNEFNLKRVPLRRNAFGFLLICCSDKASAVECVAKMIGVLNEVGGVCQSSGALLLIEMLGVSGFVDMAEFVLGTIRRTASHYNILIRIMCKRGDCGKAGDLVKEMKRSGCDPNRSTYNLLISCLCKNGKLAEALEMVKTMDKECVRPDAITYDIFISLSCKHCRFDLVSKLLDEMNLKGIEPSISTHAAVIKSYFASGKYAEAHDYVVGTTINQSCSSNANYSLLADLHLKADNVLLAQKILFEMMDKGLKPNFPVYMNIRKRLQKKKEMDLSKELSRRYLNFIEK</sequence>
<dbReference type="NCBIfam" id="TIGR00756">
    <property type="entry name" value="PPR"/>
    <property type="match status" value="3"/>
</dbReference>
<accession>A0ABU6UH67</accession>
<dbReference type="EMBL" id="JASCZI010121223">
    <property type="protein sequence ID" value="MED6160637.1"/>
    <property type="molecule type" value="Genomic_DNA"/>
</dbReference>
<keyword evidence="5" id="KW-1185">Reference proteome</keyword>
<dbReference type="InterPro" id="IPR002885">
    <property type="entry name" value="PPR_rpt"/>
</dbReference>
<dbReference type="PANTHER" id="PTHR47936">
    <property type="entry name" value="PPR_LONG DOMAIN-CONTAINING PROTEIN"/>
    <property type="match status" value="1"/>
</dbReference>
<organism evidence="4 5">
    <name type="scientific">Stylosanthes scabra</name>
    <dbReference type="NCBI Taxonomy" id="79078"/>
    <lineage>
        <taxon>Eukaryota</taxon>
        <taxon>Viridiplantae</taxon>
        <taxon>Streptophyta</taxon>
        <taxon>Embryophyta</taxon>
        <taxon>Tracheophyta</taxon>
        <taxon>Spermatophyta</taxon>
        <taxon>Magnoliopsida</taxon>
        <taxon>eudicotyledons</taxon>
        <taxon>Gunneridae</taxon>
        <taxon>Pentapetalae</taxon>
        <taxon>rosids</taxon>
        <taxon>fabids</taxon>
        <taxon>Fabales</taxon>
        <taxon>Fabaceae</taxon>
        <taxon>Papilionoideae</taxon>
        <taxon>50 kb inversion clade</taxon>
        <taxon>dalbergioids sensu lato</taxon>
        <taxon>Dalbergieae</taxon>
        <taxon>Pterocarpus clade</taxon>
        <taxon>Stylosanthes</taxon>
    </lineage>
</organism>
<dbReference type="Pfam" id="PF13041">
    <property type="entry name" value="PPR_2"/>
    <property type="match status" value="1"/>
</dbReference>
<comment type="similarity">
    <text evidence="1">Belongs to the PPR family. P subfamily.</text>
</comment>
<dbReference type="Gene3D" id="1.25.40.10">
    <property type="entry name" value="Tetratricopeptide repeat domain"/>
    <property type="match status" value="2"/>
</dbReference>
<dbReference type="PROSITE" id="PS51375">
    <property type="entry name" value="PPR"/>
    <property type="match status" value="3"/>
</dbReference>
<dbReference type="InterPro" id="IPR011990">
    <property type="entry name" value="TPR-like_helical_dom_sf"/>
</dbReference>
<evidence type="ECO:0000256" key="1">
    <source>
        <dbReference type="ARBA" id="ARBA00007626"/>
    </source>
</evidence>
<feature type="repeat" description="PPR" evidence="3">
    <location>
        <begin position="241"/>
        <end position="275"/>
    </location>
</feature>
<comment type="caution">
    <text evidence="4">The sequence shown here is derived from an EMBL/GenBank/DDBJ whole genome shotgun (WGS) entry which is preliminary data.</text>
</comment>
<dbReference type="PANTHER" id="PTHR47936:SF3">
    <property type="entry name" value="PENTACOTRIPEPTIDE-REPEAT REGION OF PRORP DOMAIN-CONTAINING PROTEIN"/>
    <property type="match status" value="1"/>
</dbReference>
<reference evidence="4 5" key="1">
    <citation type="journal article" date="2023" name="Plants (Basel)">
        <title>Bridging the Gap: Combining Genomics and Transcriptomics Approaches to Understand Stylosanthes scabra, an Orphan Legume from the Brazilian Caatinga.</title>
        <authorList>
            <person name="Ferreira-Neto J.R.C."/>
            <person name="da Silva M.D."/>
            <person name="Binneck E."/>
            <person name="de Melo N.F."/>
            <person name="da Silva R.H."/>
            <person name="de Melo A.L.T.M."/>
            <person name="Pandolfi V."/>
            <person name="Bustamante F.O."/>
            <person name="Brasileiro-Vidal A.C."/>
            <person name="Benko-Iseppon A.M."/>
        </authorList>
    </citation>
    <scope>NUCLEOTIDE SEQUENCE [LARGE SCALE GENOMIC DNA]</scope>
    <source>
        <tissue evidence="4">Leaves</tissue>
    </source>
</reference>
<evidence type="ECO:0008006" key="6">
    <source>
        <dbReference type="Google" id="ProtNLM"/>
    </source>
</evidence>
<keyword evidence="2" id="KW-0677">Repeat</keyword>